<dbReference type="RefSeq" id="WP_312867086.1">
    <property type="nucleotide sequence ID" value="NZ_JACHJL010000020.1"/>
</dbReference>
<sequence>MLKEAPLNSGAPEAPMGSHQRVSGMQAKLHRWAAADQGRRFDDLFNLVCDPATLLVAFERVAGNKGAKTPGVDGVTAVNIEREWPSRVLGGSPARTQIGWLPPAASA</sequence>
<evidence type="ECO:0000313" key="3">
    <source>
        <dbReference type="Proteomes" id="UP000588098"/>
    </source>
</evidence>
<feature type="region of interest" description="Disordered" evidence="1">
    <location>
        <begin position="1"/>
        <end position="27"/>
    </location>
</feature>
<reference evidence="2 3" key="1">
    <citation type="submission" date="2020-08" db="EMBL/GenBank/DDBJ databases">
        <title>Genomic Encyclopedia of Type Strains, Phase III (KMG-III): the genomes of soil and plant-associated and newly described type strains.</title>
        <authorList>
            <person name="Whitman W."/>
        </authorList>
    </citation>
    <scope>NUCLEOTIDE SEQUENCE [LARGE SCALE GENOMIC DNA]</scope>
    <source>
        <strain evidence="2 3">CECT 8305</strain>
    </source>
</reference>
<dbReference type="Proteomes" id="UP000588098">
    <property type="component" value="Unassembled WGS sequence"/>
</dbReference>
<name>A0A7W9QEZ5_9ACTN</name>
<keyword evidence="3" id="KW-1185">Reference proteome</keyword>
<dbReference type="AlphaFoldDB" id="A0A7W9QEZ5"/>
<evidence type="ECO:0008006" key="4">
    <source>
        <dbReference type="Google" id="ProtNLM"/>
    </source>
</evidence>
<evidence type="ECO:0000313" key="2">
    <source>
        <dbReference type="EMBL" id="MBB5939020.1"/>
    </source>
</evidence>
<proteinExistence type="predicted"/>
<protein>
    <recommendedName>
        <fullName evidence="4">Group II intron reverse transcriptase/maturase</fullName>
    </recommendedName>
</protein>
<comment type="caution">
    <text evidence="2">The sequence shown here is derived from an EMBL/GenBank/DDBJ whole genome shotgun (WGS) entry which is preliminary data.</text>
</comment>
<organism evidence="2 3">
    <name type="scientific">Streptomyces zagrosensis</name>
    <dbReference type="NCBI Taxonomy" id="1042984"/>
    <lineage>
        <taxon>Bacteria</taxon>
        <taxon>Bacillati</taxon>
        <taxon>Actinomycetota</taxon>
        <taxon>Actinomycetes</taxon>
        <taxon>Kitasatosporales</taxon>
        <taxon>Streptomycetaceae</taxon>
        <taxon>Streptomyces</taxon>
    </lineage>
</organism>
<accession>A0A7W9QEZ5</accession>
<evidence type="ECO:0000256" key="1">
    <source>
        <dbReference type="SAM" id="MobiDB-lite"/>
    </source>
</evidence>
<dbReference type="EMBL" id="JACHJL010000020">
    <property type="protein sequence ID" value="MBB5939020.1"/>
    <property type="molecule type" value="Genomic_DNA"/>
</dbReference>
<gene>
    <name evidence="2" type="ORF">FHS42_006112</name>
</gene>